<dbReference type="EMBL" id="CP136921">
    <property type="protein sequence ID" value="WOO31255.1"/>
    <property type="molecule type" value="Genomic_DNA"/>
</dbReference>
<proteinExistence type="predicted"/>
<feature type="region of interest" description="Disordered" evidence="1">
    <location>
        <begin position="33"/>
        <end position="56"/>
    </location>
</feature>
<protein>
    <submittedName>
        <fullName evidence="3">Uncharacterized protein</fullName>
    </submittedName>
</protein>
<dbReference type="Proteomes" id="UP001303211">
    <property type="component" value="Chromosome"/>
</dbReference>
<name>A0ABZ0IZ29_9BURK</name>
<dbReference type="RefSeq" id="WP_317700730.1">
    <property type="nucleotide sequence ID" value="NZ_CP136921.1"/>
</dbReference>
<evidence type="ECO:0000313" key="3">
    <source>
        <dbReference type="EMBL" id="WOO31255.1"/>
    </source>
</evidence>
<keyword evidence="2" id="KW-0732">Signal</keyword>
<feature type="signal peptide" evidence="2">
    <location>
        <begin position="1"/>
        <end position="31"/>
    </location>
</feature>
<feature type="chain" id="PRO_5047195787" evidence="2">
    <location>
        <begin position="32"/>
        <end position="75"/>
    </location>
</feature>
<keyword evidence="4" id="KW-1185">Reference proteome</keyword>
<reference evidence="3 4" key="1">
    <citation type="submission" date="2023-03" db="EMBL/GenBank/DDBJ databases">
        <title>Diaphorobacter basophil sp. nov., isolated from a sewage-treatment plant.</title>
        <authorList>
            <person name="Yang K."/>
        </authorList>
    </citation>
    <scope>NUCLEOTIDE SEQUENCE [LARGE SCALE GENOMIC DNA]</scope>
    <source>
        <strain evidence="3 4">Y-1</strain>
    </source>
</reference>
<feature type="compositionally biased region" description="Low complexity" evidence="1">
    <location>
        <begin position="33"/>
        <end position="43"/>
    </location>
</feature>
<gene>
    <name evidence="3" type="ORF">P4826_12645</name>
</gene>
<sequence length="75" mass="7733">MPTTQQRRPISPFDARSVMLFAALTMGGALAQAQTSSTPAAQSKHQASRSPAPTGLKLIIGSSARGAEASLKRPA</sequence>
<evidence type="ECO:0000256" key="2">
    <source>
        <dbReference type="SAM" id="SignalP"/>
    </source>
</evidence>
<evidence type="ECO:0000313" key="4">
    <source>
        <dbReference type="Proteomes" id="UP001303211"/>
    </source>
</evidence>
<accession>A0ABZ0IZ29</accession>
<organism evidence="3 4">
    <name type="scientific">Diaphorobacter limosus</name>
    <dbReference type="NCBI Taxonomy" id="3036128"/>
    <lineage>
        <taxon>Bacteria</taxon>
        <taxon>Pseudomonadati</taxon>
        <taxon>Pseudomonadota</taxon>
        <taxon>Betaproteobacteria</taxon>
        <taxon>Burkholderiales</taxon>
        <taxon>Comamonadaceae</taxon>
        <taxon>Diaphorobacter</taxon>
    </lineage>
</organism>
<evidence type="ECO:0000256" key="1">
    <source>
        <dbReference type="SAM" id="MobiDB-lite"/>
    </source>
</evidence>